<dbReference type="AlphaFoldDB" id="A0A9P3L814"/>
<accession>A0A9P3L814</accession>
<proteinExistence type="predicted"/>
<evidence type="ECO:0000313" key="2">
    <source>
        <dbReference type="Proteomes" id="UP000703269"/>
    </source>
</evidence>
<name>A0A9P3L814_9APHY</name>
<gene>
    <name evidence="1" type="ORF">PsYK624_011210</name>
</gene>
<keyword evidence="2" id="KW-1185">Reference proteome</keyword>
<sequence length="338" mass="37579">MVLAASTSVCSLPDDMVHNILSVALAEHFDSLLLGPESRARLPFCSVAGTVSTTRSEFPNVAESLLLVSRQFYRVTLHVLSAALSIPFRESSTDTRARLEEVPWIELSWIRKLRNLVHNARPSMQVSEIGQLGAALPLSRCALGRGYRAVMHLKLHTSLPKLRLHSFPSIGDLQDLQRRRPTGTLAPKAPDDISQLPDAFRSVLLKQFDMALAEEAIFYGYELYVLELALQWSLCMVSASVARHNNPGAPVQPHADRIQELIEHIRDADSDMRTTWQYAVPLDCALGSGKLTYWSTLLRRIAGDIDTSSPAKDAARALLQDFELRIERLQQGEGTMAD</sequence>
<dbReference type="EMBL" id="BPQB01000002">
    <property type="protein sequence ID" value="GJE85044.1"/>
    <property type="molecule type" value="Genomic_DNA"/>
</dbReference>
<protein>
    <submittedName>
        <fullName evidence="1">Uncharacterized protein</fullName>
    </submittedName>
</protein>
<comment type="caution">
    <text evidence="1">The sequence shown here is derived from an EMBL/GenBank/DDBJ whole genome shotgun (WGS) entry which is preliminary data.</text>
</comment>
<reference evidence="1 2" key="1">
    <citation type="submission" date="2021-08" db="EMBL/GenBank/DDBJ databases">
        <title>Draft Genome Sequence of Phanerochaete sordida strain YK-624.</title>
        <authorList>
            <person name="Mori T."/>
            <person name="Dohra H."/>
            <person name="Suzuki T."/>
            <person name="Kawagishi H."/>
            <person name="Hirai H."/>
        </authorList>
    </citation>
    <scope>NUCLEOTIDE SEQUENCE [LARGE SCALE GENOMIC DNA]</scope>
    <source>
        <strain evidence="1 2">YK-624</strain>
    </source>
</reference>
<dbReference type="Proteomes" id="UP000703269">
    <property type="component" value="Unassembled WGS sequence"/>
</dbReference>
<organism evidence="1 2">
    <name type="scientific">Phanerochaete sordida</name>
    <dbReference type="NCBI Taxonomy" id="48140"/>
    <lineage>
        <taxon>Eukaryota</taxon>
        <taxon>Fungi</taxon>
        <taxon>Dikarya</taxon>
        <taxon>Basidiomycota</taxon>
        <taxon>Agaricomycotina</taxon>
        <taxon>Agaricomycetes</taxon>
        <taxon>Polyporales</taxon>
        <taxon>Phanerochaetaceae</taxon>
        <taxon>Phanerochaete</taxon>
    </lineage>
</organism>
<evidence type="ECO:0000313" key="1">
    <source>
        <dbReference type="EMBL" id="GJE85044.1"/>
    </source>
</evidence>